<reference evidence="1 2" key="1">
    <citation type="submission" date="2024-02" db="EMBL/GenBank/DDBJ databases">
        <title>A Gaetbulibacter species isolated from tidal flats and genomic insights of their niches.</title>
        <authorList>
            <person name="Ye Y."/>
        </authorList>
    </citation>
    <scope>NUCLEOTIDE SEQUENCE [LARGE SCALE GENOMIC DNA]</scope>
    <source>
        <strain evidence="1 2">KEM-8</strain>
    </source>
</reference>
<dbReference type="Proteomes" id="UP001610104">
    <property type="component" value="Unassembled WGS sequence"/>
</dbReference>
<dbReference type="PROSITE" id="PS51257">
    <property type="entry name" value="PROKAR_LIPOPROTEIN"/>
    <property type="match status" value="1"/>
</dbReference>
<evidence type="ECO:0000313" key="2">
    <source>
        <dbReference type="Proteomes" id="UP001610104"/>
    </source>
</evidence>
<protein>
    <submittedName>
        <fullName evidence="1">Uncharacterized protein</fullName>
    </submittedName>
</protein>
<evidence type="ECO:0000313" key="1">
    <source>
        <dbReference type="EMBL" id="MFH6769033.1"/>
    </source>
</evidence>
<sequence>MKIFIVHNLFKLFSLHMFFMLSINLIVITSCGTDGGAESPTPADNPAPDPPVNSVYALPNLAAPAHYPGVAIYTADMGKNRSTEVNSEWVIRNSQYTNISSEIIRNGYNAIHKISFNNFKTATDYLEFVVAIHGKLINPVPAPEAFLQNLSGISFRAVSYGVPINLTLEAFSIDGSLIKSENFQIITSEMQTFNMTISNQNLHHFGFKILGENQDQDTFKEGALGIDDIYLNNSSTSAFQPPSTDAQLLDWLQKASVNYFLWNYREVGGNRGIVLEASDENNRVSLSGLGYAYANYILAEHINMINPQLAKERILSMLKWQQGQNWFNGSAGIYGFPLHYFNADGSGMYQSDAAAISTIDWAICAAGIRTVKQKYSTDAEIVNICDELLNRPLWKETIHTNTSDYYRLGRISKGFNATLGQKNGQVWADAFSEETELIYLEALASGKVNDLDLNRIYREQKNGFYVSWFGCGFTYNWLQLWTGATEPYKSNSMAAFTADAATSRTAFAKPLMGLTACGTLSNMESNGFINWNNYISNQGASVSGANSSEVIQISPAPYGAALALAFTPSQAIEALKSYLAMGYYHPLLGLPDNIRINNLPQNLKVTVPNWNPYDINIGPMAMAIDQHEQHVIANYYMSDAAIADSLQKLKQSF</sequence>
<proteinExistence type="predicted"/>
<dbReference type="EMBL" id="JBAWKC010000003">
    <property type="protein sequence ID" value="MFH6769033.1"/>
    <property type="molecule type" value="Genomic_DNA"/>
</dbReference>
<keyword evidence="2" id="KW-1185">Reference proteome</keyword>
<comment type="caution">
    <text evidence="1">The sequence shown here is derived from an EMBL/GenBank/DDBJ whole genome shotgun (WGS) entry which is preliminary data.</text>
</comment>
<dbReference type="Gene3D" id="1.50.10.140">
    <property type="match status" value="1"/>
</dbReference>
<gene>
    <name evidence="1" type="ORF">V8G56_09835</name>
</gene>
<organism evidence="1 2">
    <name type="scientific">Gaetbulibacter aquiaggeris</name>
    <dbReference type="NCBI Taxonomy" id="1735373"/>
    <lineage>
        <taxon>Bacteria</taxon>
        <taxon>Pseudomonadati</taxon>
        <taxon>Bacteroidota</taxon>
        <taxon>Flavobacteriia</taxon>
        <taxon>Flavobacteriales</taxon>
        <taxon>Flavobacteriaceae</taxon>
        <taxon>Gaetbulibacter</taxon>
    </lineage>
</organism>
<name>A0ABW7MT92_9FLAO</name>
<dbReference type="RefSeq" id="WP_395438280.1">
    <property type="nucleotide sequence ID" value="NZ_JBAWKC010000003.1"/>
</dbReference>
<accession>A0ABW7MT92</accession>